<gene>
    <name evidence="1" type="ORF">QVD17_31575</name>
</gene>
<comment type="caution">
    <text evidence="1">The sequence shown here is derived from an EMBL/GenBank/DDBJ whole genome shotgun (WGS) entry which is preliminary data.</text>
</comment>
<reference evidence="1" key="1">
    <citation type="journal article" date="2023" name="bioRxiv">
        <title>Improved chromosome-level genome assembly for marigold (Tagetes erecta).</title>
        <authorList>
            <person name="Jiang F."/>
            <person name="Yuan L."/>
            <person name="Wang S."/>
            <person name="Wang H."/>
            <person name="Xu D."/>
            <person name="Wang A."/>
            <person name="Fan W."/>
        </authorList>
    </citation>
    <scope>NUCLEOTIDE SEQUENCE</scope>
    <source>
        <strain evidence="1">WSJ</strain>
        <tissue evidence="1">Leaf</tissue>
    </source>
</reference>
<proteinExistence type="predicted"/>
<dbReference type="Proteomes" id="UP001229421">
    <property type="component" value="Unassembled WGS sequence"/>
</dbReference>
<name>A0AAD8NPG2_TARER</name>
<dbReference type="EMBL" id="JAUHHV010000008">
    <property type="protein sequence ID" value="KAK1415788.1"/>
    <property type="molecule type" value="Genomic_DNA"/>
</dbReference>
<protein>
    <submittedName>
        <fullName evidence="1">Uncharacterized protein</fullName>
    </submittedName>
</protein>
<accession>A0AAD8NPG2</accession>
<evidence type="ECO:0000313" key="2">
    <source>
        <dbReference type="Proteomes" id="UP001229421"/>
    </source>
</evidence>
<dbReference type="AlphaFoldDB" id="A0AAD8NPG2"/>
<keyword evidence="2" id="KW-1185">Reference proteome</keyword>
<organism evidence="1 2">
    <name type="scientific">Tagetes erecta</name>
    <name type="common">African marigold</name>
    <dbReference type="NCBI Taxonomy" id="13708"/>
    <lineage>
        <taxon>Eukaryota</taxon>
        <taxon>Viridiplantae</taxon>
        <taxon>Streptophyta</taxon>
        <taxon>Embryophyta</taxon>
        <taxon>Tracheophyta</taxon>
        <taxon>Spermatophyta</taxon>
        <taxon>Magnoliopsida</taxon>
        <taxon>eudicotyledons</taxon>
        <taxon>Gunneridae</taxon>
        <taxon>Pentapetalae</taxon>
        <taxon>asterids</taxon>
        <taxon>campanulids</taxon>
        <taxon>Asterales</taxon>
        <taxon>Asteraceae</taxon>
        <taxon>Asteroideae</taxon>
        <taxon>Heliantheae alliance</taxon>
        <taxon>Tageteae</taxon>
        <taxon>Tagetes</taxon>
    </lineage>
</organism>
<sequence length="97" mass="11449">MLMSFQAHHYSKVKFQLTPQYHSLIYPKINPNFPPNNPHTSFQWLTVSPVPHIDTSNHFIFFIHYTFQHLFHHSLHCFSFYKTAGAIALEALVHHGY</sequence>
<evidence type="ECO:0000313" key="1">
    <source>
        <dbReference type="EMBL" id="KAK1415788.1"/>
    </source>
</evidence>